<evidence type="ECO:0000313" key="2">
    <source>
        <dbReference type="Proteomes" id="UP001148185"/>
    </source>
</evidence>
<keyword evidence="2" id="KW-1185">Reference proteome</keyword>
<sequence length="62" mass="6891">MGQAIDRKKSPAKCRAWNSFRALRSHTAGRHVFLVAGLHGFNLRAEFVKFGFAQARISCANS</sequence>
<accession>A0A9X4BZQ2</accession>
<dbReference type="Proteomes" id="UP001148185">
    <property type="component" value="Unassembled WGS sequence"/>
</dbReference>
<proteinExistence type="predicted"/>
<reference evidence="1 2" key="1">
    <citation type="submission" date="2022-05" db="EMBL/GenBank/DDBJ databases">
        <title>Novel Pseudomonas spp. Isolated from a Rainbow Trout Aquaculture Facility.</title>
        <authorList>
            <person name="Testerman T."/>
            <person name="Graf J."/>
        </authorList>
    </citation>
    <scope>NUCLEOTIDE SEQUENCE [LARGE SCALE GENOMIC DNA]</scope>
    <source>
        <strain evidence="1 2">ID1042</strain>
    </source>
</reference>
<dbReference type="RefSeq" id="WP_273876263.1">
    <property type="nucleotide sequence ID" value="NZ_JAMDHA010000009.1"/>
</dbReference>
<comment type="caution">
    <text evidence="1">The sequence shown here is derived from an EMBL/GenBank/DDBJ whole genome shotgun (WGS) entry which is preliminary data.</text>
</comment>
<name>A0A9X4BZQ2_9PSED</name>
<organism evidence="1 2">
    <name type="scientific">Pseudomonas shahriarae</name>
    <dbReference type="NCBI Taxonomy" id="2745512"/>
    <lineage>
        <taxon>Bacteria</taxon>
        <taxon>Pseudomonadati</taxon>
        <taxon>Pseudomonadota</taxon>
        <taxon>Gammaproteobacteria</taxon>
        <taxon>Pseudomonadales</taxon>
        <taxon>Pseudomonadaceae</taxon>
        <taxon>Pseudomonas</taxon>
    </lineage>
</organism>
<protein>
    <submittedName>
        <fullName evidence="1">Uncharacterized protein</fullName>
    </submittedName>
</protein>
<dbReference type="AlphaFoldDB" id="A0A9X4BZQ2"/>
<evidence type="ECO:0000313" key="1">
    <source>
        <dbReference type="EMBL" id="MDD1007582.1"/>
    </source>
</evidence>
<gene>
    <name evidence="1" type="ORF">M5G27_08830</name>
</gene>
<dbReference type="EMBL" id="JAMDHA010000009">
    <property type="protein sequence ID" value="MDD1007582.1"/>
    <property type="molecule type" value="Genomic_DNA"/>
</dbReference>